<evidence type="ECO:0000256" key="2">
    <source>
        <dbReference type="ARBA" id="ARBA00022723"/>
    </source>
</evidence>
<dbReference type="PROSITE" id="PS00191">
    <property type="entry name" value="CYTOCHROME_B5_1"/>
    <property type="match status" value="1"/>
</dbReference>
<keyword evidence="5" id="KW-0812">Transmembrane</keyword>
<dbReference type="EMBL" id="CAJNNV010000158">
    <property type="protein sequence ID" value="CAE8581661.1"/>
    <property type="molecule type" value="Genomic_DNA"/>
</dbReference>
<sequence length="757" mass="83671">LVLGWCGFWVVGHYLFWALWNIQSALQLTLAPKPIDRYRKRLCRSQVYCVLAVVGGVHLLSRCGWNPHDLLYEFSSEHQLLFSMAAAHWIVSIWEDARNWTFLRGGLSTKDSSGLVDPNELLFRAYLVHHLIAGLGFWSVLRLKACTGICAFGLVFELPVLLMNHREFAVYANRPPAWFRDAKRVEQFWHNLQVMFAIGRGGPSLVYFYSVAYWWEDLSKLSSKESWTYHGMAIFFTILNYLLSCTFLAAWERKDLEVAMSSSEPDANFEDVFKELSEPTVEDEHKARQDALGGEVGAHALGEVSEEFFASKASIPDNEEGEVWIEVDDVAYDVTSFLSEHPGGAAVLRRYAGKDASQAFHKVKHSTQARMLMQKYCLGPISKAPSTYRIFEHNEALLMTFNLALKVAIMMQILCWLVTRAPLADLVPDVEANSGSAASLLIPGLGLAAGAGFTMLAPMLAMGLFRLSMLTSGTFSVSIAFSCFCVGLELARRPLPEALLSSAPTGVELGAGLILAVEEMLQICGPGGASHWRWRVLLGAFFAMLSWSVRGIGDLLDTAPGHGLAAVLLAASLPWLCRRACESRRKEVILGEVIAGLAFAGPMSAAVVFSLGSSSAGGTQQLVSEWWSHFSILAFVLFEAAAGTLIWFITMMQNNAHICTPAWSSRSLAVMLGIGCGLTGGFSWSRSIAWLAFYLHIGMLGSRELELMDAHEAKGTFEKVPLFKQGTRAMLDVFYMVWGTILFKAYRAARSLLVPFK</sequence>
<dbReference type="SMART" id="SM01117">
    <property type="entry name" value="Cyt-b5"/>
    <property type="match status" value="1"/>
</dbReference>
<feature type="domain" description="Cytochrome b5 heme-binding" evidence="6">
    <location>
        <begin position="318"/>
        <end position="382"/>
    </location>
</feature>
<dbReference type="Proteomes" id="UP000654075">
    <property type="component" value="Unassembled WGS sequence"/>
</dbReference>
<evidence type="ECO:0000256" key="4">
    <source>
        <dbReference type="ARBA" id="ARBA00038168"/>
    </source>
</evidence>
<evidence type="ECO:0000259" key="6">
    <source>
        <dbReference type="PROSITE" id="PS50255"/>
    </source>
</evidence>
<feature type="transmembrane region" description="Helical" evidence="5">
    <location>
        <begin position="194"/>
        <end position="215"/>
    </location>
</feature>
<dbReference type="PROSITE" id="PS50255">
    <property type="entry name" value="CYTOCHROME_B5_2"/>
    <property type="match status" value="1"/>
</dbReference>
<feature type="transmembrane region" description="Helical" evidence="5">
    <location>
        <begin position="12"/>
        <end position="30"/>
    </location>
</feature>
<dbReference type="InterPro" id="IPR050668">
    <property type="entry name" value="Cytochrome_b5"/>
</dbReference>
<proteinExistence type="inferred from homology"/>
<accession>A0A813D685</accession>
<comment type="caution">
    <text evidence="7">The sequence shown here is derived from an EMBL/GenBank/DDBJ whole genome shotgun (WGS) entry which is preliminary data.</text>
</comment>
<dbReference type="GO" id="GO:0020037">
    <property type="term" value="F:heme binding"/>
    <property type="evidence" value="ECO:0007669"/>
    <property type="project" value="InterPro"/>
</dbReference>
<organism evidence="7 8">
    <name type="scientific">Polarella glacialis</name>
    <name type="common">Dinoflagellate</name>
    <dbReference type="NCBI Taxonomy" id="89957"/>
    <lineage>
        <taxon>Eukaryota</taxon>
        <taxon>Sar</taxon>
        <taxon>Alveolata</taxon>
        <taxon>Dinophyceae</taxon>
        <taxon>Suessiales</taxon>
        <taxon>Suessiaceae</taxon>
        <taxon>Polarella</taxon>
    </lineage>
</organism>
<keyword evidence="1" id="KW-0349">Heme</keyword>
<feature type="transmembrane region" description="Helical" evidence="5">
    <location>
        <begin position="559"/>
        <end position="577"/>
    </location>
</feature>
<keyword evidence="8" id="KW-1185">Reference proteome</keyword>
<feature type="non-terminal residue" evidence="7">
    <location>
        <position position="757"/>
    </location>
</feature>
<feature type="transmembrane region" description="Helical" evidence="5">
    <location>
        <begin position="670"/>
        <end position="697"/>
    </location>
</feature>
<evidence type="ECO:0000256" key="1">
    <source>
        <dbReference type="ARBA" id="ARBA00022617"/>
    </source>
</evidence>
<evidence type="ECO:0000256" key="3">
    <source>
        <dbReference type="ARBA" id="ARBA00023004"/>
    </source>
</evidence>
<dbReference type="OrthoDB" id="436636at2759"/>
<comment type="similarity">
    <text evidence="4">Belongs to the cytochrome b5 family.</text>
</comment>
<dbReference type="PANTHER" id="PTHR19359">
    <property type="entry name" value="CYTOCHROME B5"/>
    <property type="match status" value="1"/>
</dbReference>
<dbReference type="SUPFAM" id="SSF55856">
    <property type="entry name" value="Cytochrome b5-like heme/steroid binding domain"/>
    <property type="match status" value="1"/>
</dbReference>
<reference evidence="7" key="1">
    <citation type="submission" date="2021-02" db="EMBL/GenBank/DDBJ databases">
        <authorList>
            <person name="Dougan E. K."/>
            <person name="Rhodes N."/>
            <person name="Thang M."/>
            <person name="Chan C."/>
        </authorList>
    </citation>
    <scope>NUCLEOTIDE SEQUENCE</scope>
</reference>
<dbReference type="PRINTS" id="PR00363">
    <property type="entry name" value="CYTOCHROMEB5"/>
</dbReference>
<feature type="transmembrane region" description="Helical" evidence="5">
    <location>
        <begin position="626"/>
        <end position="649"/>
    </location>
</feature>
<feature type="non-terminal residue" evidence="7">
    <location>
        <position position="1"/>
    </location>
</feature>
<keyword evidence="3" id="KW-0408">Iron</keyword>
<feature type="transmembrane region" description="Helical" evidence="5">
    <location>
        <begin position="439"/>
        <end position="461"/>
    </location>
</feature>
<feature type="transmembrane region" description="Helical" evidence="5">
    <location>
        <begin position="227"/>
        <end position="251"/>
    </location>
</feature>
<dbReference type="InterPro" id="IPR001199">
    <property type="entry name" value="Cyt_B5-like_heme/steroid-bd"/>
</dbReference>
<dbReference type="GO" id="GO:0046872">
    <property type="term" value="F:metal ion binding"/>
    <property type="evidence" value="ECO:0007669"/>
    <property type="project" value="UniProtKB-KW"/>
</dbReference>
<dbReference type="Pfam" id="PF00173">
    <property type="entry name" value="Cyt-b5"/>
    <property type="match status" value="1"/>
</dbReference>
<evidence type="ECO:0000313" key="8">
    <source>
        <dbReference type="Proteomes" id="UP000654075"/>
    </source>
</evidence>
<feature type="transmembrane region" description="Helical" evidence="5">
    <location>
        <begin position="473"/>
        <end position="492"/>
    </location>
</feature>
<keyword evidence="2" id="KW-0479">Metal-binding</keyword>
<dbReference type="InterPro" id="IPR018506">
    <property type="entry name" value="Cyt_B5_heme-BS"/>
</dbReference>
<protein>
    <recommendedName>
        <fullName evidence="6">Cytochrome b5 heme-binding domain-containing protein</fullName>
    </recommendedName>
</protein>
<feature type="transmembrane region" description="Helical" evidence="5">
    <location>
        <begin position="589"/>
        <end position="611"/>
    </location>
</feature>
<gene>
    <name evidence="7" type="ORF">PGLA1383_LOCUS675</name>
</gene>
<keyword evidence="5" id="KW-0472">Membrane</keyword>
<dbReference type="GO" id="GO:0016020">
    <property type="term" value="C:membrane"/>
    <property type="evidence" value="ECO:0007669"/>
    <property type="project" value="TreeGrafter"/>
</dbReference>
<dbReference type="AlphaFoldDB" id="A0A813D685"/>
<dbReference type="InterPro" id="IPR036400">
    <property type="entry name" value="Cyt_B5-like_heme/steroid_sf"/>
</dbReference>
<evidence type="ECO:0000313" key="7">
    <source>
        <dbReference type="EMBL" id="CAE8581661.1"/>
    </source>
</evidence>
<feature type="transmembrane region" description="Helical" evidence="5">
    <location>
        <begin position="396"/>
        <end position="419"/>
    </location>
</feature>
<dbReference type="Gene3D" id="3.10.120.10">
    <property type="entry name" value="Cytochrome b5-like heme/steroid binding domain"/>
    <property type="match status" value="1"/>
</dbReference>
<name>A0A813D685_POLGL</name>
<keyword evidence="5" id="KW-1133">Transmembrane helix</keyword>
<evidence type="ECO:0000256" key="5">
    <source>
        <dbReference type="SAM" id="Phobius"/>
    </source>
</evidence>